<gene>
    <name evidence="2" type="ORF">JCM21714_1808</name>
</gene>
<dbReference type="SUPFAM" id="SSF53474">
    <property type="entry name" value="alpha/beta-Hydrolases"/>
    <property type="match status" value="1"/>
</dbReference>
<comment type="caution">
    <text evidence="2">The sequence shown here is derived from an EMBL/GenBank/DDBJ whole genome shotgun (WGS) entry which is preliminary data.</text>
</comment>
<protein>
    <submittedName>
        <fullName evidence="2">Lysophospholipase</fullName>
    </submittedName>
</protein>
<feature type="domain" description="Serine aminopeptidase S33" evidence="1">
    <location>
        <begin position="9"/>
        <end position="117"/>
    </location>
</feature>
<evidence type="ECO:0000313" key="3">
    <source>
        <dbReference type="Proteomes" id="UP000019102"/>
    </source>
</evidence>
<dbReference type="RefSeq" id="WP_052000444.1">
    <property type="nucleotide sequence ID" value="NZ_BAVS01000007.1"/>
</dbReference>
<dbReference type="InterPro" id="IPR022742">
    <property type="entry name" value="Hydrolase_4"/>
</dbReference>
<name>W4VHB5_9BACI</name>
<reference evidence="2 3" key="1">
    <citation type="journal article" date="2014" name="Genome Announc.">
        <title>Draft Genome Sequence of the Boron-Tolerant and Moderately Halotolerant Bacterium Gracilibacillus boraciitolerans JCM 21714T.</title>
        <authorList>
            <person name="Ahmed I."/>
            <person name="Oshima K."/>
            <person name="Suda W."/>
            <person name="Kitamura K."/>
            <person name="Iida T."/>
            <person name="Ohmori Y."/>
            <person name="Fujiwara T."/>
            <person name="Hattori M."/>
            <person name="Ohkuma M."/>
        </authorList>
    </citation>
    <scope>NUCLEOTIDE SEQUENCE [LARGE SCALE GENOMIC DNA]</scope>
    <source>
        <strain evidence="2 3">JCM 21714</strain>
    </source>
</reference>
<organism evidence="2 3">
    <name type="scientific">Gracilibacillus boraciitolerans JCM 21714</name>
    <dbReference type="NCBI Taxonomy" id="1298598"/>
    <lineage>
        <taxon>Bacteria</taxon>
        <taxon>Bacillati</taxon>
        <taxon>Bacillota</taxon>
        <taxon>Bacilli</taxon>
        <taxon>Bacillales</taxon>
        <taxon>Bacillaceae</taxon>
        <taxon>Gracilibacillus</taxon>
    </lineage>
</organism>
<proteinExistence type="predicted"/>
<dbReference type="EMBL" id="BAVS01000007">
    <property type="protein sequence ID" value="GAE92790.1"/>
    <property type="molecule type" value="Genomic_DNA"/>
</dbReference>
<dbReference type="eggNOG" id="COG2267">
    <property type="taxonomic scope" value="Bacteria"/>
</dbReference>
<dbReference type="STRING" id="1298598.JCM21714_1808"/>
<dbReference type="Gene3D" id="3.40.50.1820">
    <property type="entry name" value="alpha/beta hydrolase"/>
    <property type="match status" value="1"/>
</dbReference>
<sequence>MTFLNYNKRTNQHSSFDWLCTDQYVITKYKQDPLCGFIPSNQFFYDLYDGMETIQSAADSKKIPKLLPLLLLSGKDDPVGQYGQGVQKAINFYQSLELYSVNYHIYDKNRHEILNEVNKKEVFQDITNWLDGQITCNNKKQSI</sequence>
<evidence type="ECO:0000313" key="2">
    <source>
        <dbReference type="EMBL" id="GAE92790.1"/>
    </source>
</evidence>
<dbReference type="AlphaFoldDB" id="W4VHB5"/>
<dbReference type="Pfam" id="PF12146">
    <property type="entry name" value="Hydrolase_4"/>
    <property type="match status" value="1"/>
</dbReference>
<evidence type="ECO:0000259" key="1">
    <source>
        <dbReference type="Pfam" id="PF12146"/>
    </source>
</evidence>
<dbReference type="Proteomes" id="UP000019102">
    <property type="component" value="Unassembled WGS sequence"/>
</dbReference>
<accession>W4VHB5</accession>
<dbReference type="InterPro" id="IPR029058">
    <property type="entry name" value="AB_hydrolase_fold"/>
</dbReference>
<keyword evidence="3" id="KW-1185">Reference proteome</keyword>